<keyword evidence="2" id="KW-1185">Reference proteome</keyword>
<proteinExistence type="predicted"/>
<dbReference type="AlphaFoldDB" id="A0A7Y9UB47"/>
<name>A0A7Y9UB47_9BURK</name>
<dbReference type="GO" id="GO:0020037">
    <property type="term" value="F:heme binding"/>
    <property type="evidence" value="ECO:0007669"/>
    <property type="project" value="InterPro"/>
</dbReference>
<comment type="caution">
    <text evidence="1">The sequence shown here is derived from an EMBL/GenBank/DDBJ whole genome shotgun (WGS) entry which is preliminary data.</text>
</comment>
<evidence type="ECO:0000313" key="1">
    <source>
        <dbReference type="EMBL" id="NYG32114.1"/>
    </source>
</evidence>
<dbReference type="EMBL" id="JACCFH010000001">
    <property type="protein sequence ID" value="NYG32114.1"/>
    <property type="molecule type" value="Genomic_DNA"/>
</dbReference>
<gene>
    <name evidence="1" type="ORF">BDD16_001100</name>
</gene>
<evidence type="ECO:0000313" key="2">
    <source>
        <dbReference type="Proteomes" id="UP000518288"/>
    </source>
</evidence>
<dbReference type="Gene3D" id="1.10.760.10">
    <property type="entry name" value="Cytochrome c-like domain"/>
    <property type="match status" value="1"/>
</dbReference>
<reference evidence="1 2" key="1">
    <citation type="submission" date="2020-07" db="EMBL/GenBank/DDBJ databases">
        <title>Genomic Encyclopedia of Archaeal and Bacterial Type Strains, Phase II (KMG-II): from individual species to whole genera.</title>
        <authorList>
            <person name="Goeker M."/>
        </authorList>
    </citation>
    <scope>NUCLEOTIDE SEQUENCE [LARGE SCALE GENOMIC DNA]</scope>
    <source>
        <strain evidence="1 2">DSM 21226</strain>
    </source>
</reference>
<dbReference type="GO" id="GO:0009055">
    <property type="term" value="F:electron transfer activity"/>
    <property type="evidence" value="ECO:0007669"/>
    <property type="project" value="InterPro"/>
</dbReference>
<sequence>MRWRLVGKQGWMGLLWLTASVGVMAERSVSPRPLAMASAIRFDGPATAPASSVRSLYVVHCAGCHLMDGSGHPAQGVPSMRGALGHFLRLPEGRAFLVQVPGVNNAGLSDAQIADLTNWMVPQFSADTAPPGWVPYRADEVARHRAQRPADVGAVRRGLVDTLGQQGHAVR</sequence>
<accession>A0A7Y9UB47</accession>
<organism evidence="1 2">
    <name type="scientific">Sphaerotilus montanus</name>
    <dbReference type="NCBI Taxonomy" id="522889"/>
    <lineage>
        <taxon>Bacteria</taxon>
        <taxon>Pseudomonadati</taxon>
        <taxon>Pseudomonadota</taxon>
        <taxon>Betaproteobacteria</taxon>
        <taxon>Burkholderiales</taxon>
        <taxon>Sphaerotilaceae</taxon>
        <taxon>Sphaerotilus</taxon>
    </lineage>
</organism>
<protein>
    <submittedName>
        <fullName evidence="1">Cytochrome c553</fullName>
    </submittedName>
</protein>
<dbReference type="RefSeq" id="WP_179633036.1">
    <property type="nucleotide sequence ID" value="NZ_JACCFH010000001.1"/>
</dbReference>
<dbReference type="SUPFAM" id="SSF46626">
    <property type="entry name" value="Cytochrome c"/>
    <property type="match status" value="1"/>
</dbReference>
<dbReference type="Proteomes" id="UP000518288">
    <property type="component" value="Unassembled WGS sequence"/>
</dbReference>
<dbReference type="InterPro" id="IPR036909">
    <property type="entry name" value="Cyt_c-like_dom_sf"/>
</dbReference>